<evidence type="ECO:0000256" key="3">
    <source>
        <dbReference type="ARBA" id="ARBA00022741"/>
    </source>
</evidence>
<keyword evidence="6 9" id="KW-0067">ATP-binding</keyword>
<evidence type="ECO:0000259" key="12">
    <source>
        <dbReference type="PROSITE" id="PS51192"/>
    </source>
</evidence>
<dbReference type="InterPro" id="IPR014001">
    <property type="entry name" value="Helicase_ATP-bd"/>
</dbReference>
<comment type="catalytic activity">
    <reaction evidence="10">
        <text>ATP + H2O = ADP + phosphate + H(+)</text>
        <dbReference type="Rhea" id="RHEA:13065"/>
        <dbReference type="ChEBI" id="CHEBI:15377"/>
        <dbReference type="ChEBI" id="CHEBI:15378"/>
        <dbReference type="ChEBI" id="CHEBI:30616"/>
        <dbReference type="ChEBI" id="CHEBI:43474"/>
        <dbReference type="ChEBI" id="CHEBI:456216"/>
        <dbReference type="EC" id="3.6.4.13"/>
    </reaction>
</comment>
<organism evidence="15 16">
    <name type="scientific">Ramalina farinacea</name>
    <dbReference type="NCBI Taxonomy" id="258253"/>
    <lineage>
        <taxon>Eukaryota</taxon>
        <taxon>Fungi</taxon>
        <taxon>Dikarya</taxon>
        <taxon>Ascomycota</taxon>
        <taxon>Pezizomycotina</taxon>
        <taxon>Lecanoromycetes</taxon>
        <taxon>OSLEUM clade</taxon>
        <taxon>Lecanoromycetidae</taxon>
        <taxon>Lecanorales</taxon>
        <taxon>Lecanorineae</taxon>
        <taxon>Ramalinaceae</taxon>
        <taxon>Ramalina</taxon>
    </lineage>
</organism>
<evidence type="ECO:0000256" key="9">
    <source>
        <dbReference type="RuleBase" id="RU000492"/>
    </source>
</evidence>
<name>A0AA43QS58_9LECA</name>
<evidence type="ECO:0000256" key="8">
    <source>
        <dbReference type="PROSITE-ProRule" id="PRU00552"/>
    </source>
</evidence>
<dbReference type="SMART" id="SM00490">
    <property type="entry name" value="HELICc"/>
    <property type="match status" value="1"/>
</dbReference>
<proteinExistence type="inferred from homology"/>
<keyword evidence="4 9" id="KW-0378">Hydrolase</keyword>
<dbReference type="GO" id="GO:0005524">
    <property type="term" value="F:ATP binding"/>
    <property type="evidence" value="ECO:0007669"/>
    <property type="project" value="UniProtKB-UniRule"/>
</dbReference>
<comment type="subcellular location">
    <subcellularLocation>
        <location evidence="1">Nucleus</location>
        <location evidence="1">Nucleolus</location>
    </subcellularLocation>
</comment>
<gene>
    <name evidence="15" type="ORF">OHK93_002741</name>
</gene>
<feature type="domain" description="DEAD-box RNA helicase Q" evidence="14">
    <location>
        <begin position="21"/>
        <end position="49"/>
    </location>
</feature>
<dbReference type="Pfam" id="PF00271">
    <property type="entry name" value="Helicase_C"/>
    <property type="match status" value="1"/>
</dbReference>
<dbReference type="AlphaFoldDB" id="A0AA43QS58"/>
<feature type="domain" description="Helicase C-terminal" evidence="13">
    <location>
        <begin position="265"/>
        <end position="418"/>
    </location>
</feature>
<dbReference type="InterPro" id="IPR011545">
    <property type="entry name" value="DEAD/DEAH_box_helicase_dom"/>
</dbReference>
<dbReference type="PROSITE" id="PS51194">
    <property type="entry name" value="HELICASE_CTER"/>
    <property type="match status" value="1"/>
</dbReference>
<comment type="caution">
    <text evidence="15">The sequence shown here is derived from an EMBL/GenBank/DDBJ whole genome shotgun (WGS) entry which is preliminary data.</text>
</comment>
<dbReference type="Proteomes" id="UP001161017">
    <property type="component" value="Unassembled WGS sequence"/>
</dbReference>
<dbReference type="CDD" id="cd17964">
    <property type="entry name" value="DEADc_MSS116"/>
    <property type="match status" value="1"/>
</dbReference>
<dbReference type="InterPro" id="IPR027417">
    <property type="entry name" value="P-loop_NTPase"/>
</dbReference>
<dbReference type="InterPro" id="IPR001650">
    <property type="entry name" value="Helicase_C-like"/>
</dbReference>
<evidence type="ECO:0000259" key="14">
    <source>
        <dbReference type="PROSITE" id="PS51195"/>
    </source>
</evidence>
<keyword evidence="16" id="KW-1185">Reference proteome</keyword>
<dbReference type="SUPFAM" id="SSF52540">
    <property type="entry name" value="P-loop containing nucleoside triphosphate hydrolases"/>
    <property type="match status" value="1"/>
</dbReference>
<dbReference type="EC" id="3.6.4.13" evidence="10"/>
<dbReference type="PANTHER" id="PTHR24031">
    <property type="entry name" value="RNA HELICASE"/>
    <property type="match status" value="1"/>
</dbReference>
<comment type="domain">
    <text evidence="10">The Q motif is unique to and characteristic of the DEAD box family of RNA helicases and controls ATP binding and hydrolysis.</text>
</comment>
<evidence type="ECO:0000256" key="11">
    <source>
        <dbReference type="SAM" id="MobiDB-lite"/>
    </source>
</evidence>
<dbReference type="GO" id="GO:0016787">
    <property type="term" value="F:hydrolase activity"/>
    <property type="evidence" value="ECO:0007669"/>
    <property type="project" value="UniProtKB-KW"/>
</dbReference>
<evidence type="ECO:0000256" key="2">
    <source>
        <dbReference type="ARBA" id="ARBA00022552"/>
    </source>
</evidence>
<reference evidence="15" key="1">
    <citation type="journal article" date="2023" name="Genome Biol. Evol.">
        <title>First Whole Genome Sequence and Flow Cytometry Genome Size Data for the Lichen-Forming Fungus Ramalina farinacea (Ascomycota).</title>
        <authorList>
            <person name="Llewellyn T."/>
            <person name="Mian S."/>
            <person name="Hill R."/>
            <person name="Leitch I.J."/>
            <person name="Gaya E."/>
        </authorList>
    </citation>
    <scope>NUCLEOTIDE SEQUENCE</scope>
    <source>
        <strain evidence="15">LIQ254RAFAR</strain>
    </source>
</reference>
<dbReference type="InterPro" id="IPR014014">
    <property type="entry name" value="RNA_helicase_DEAD_Q_motif"/>
</dbReference>
<evidence type="ECO:0000259" key="13">
    <source>
        <dbReference type="PROSITE" id="PS51194"/>
    </source>
</evidence>
<accession>A0AA43QS58</accession>
<dbReference type="PROSITE" id="PS51192">
    <property type="entry name" value="HELICASE_ATP_BIND_1"/>
    <property type="match status" value="1"/>
</dbReference>
<evidence type="ECO:0000256" key="1">
    <source>
        <dbReference type="ARBA" id="ARBA00004604"/>
    </source>
</evidence>
<dbReference type="PROSITE" id="PS00039">
    <property type="entry name" value="DEAD_ATP_HELICASE"/>
    <property type="match status" value="1"/>
</dbReference>
<feature type="region of interest" description="Disordered" evidence="11">
    <location>
        <begin position="496"/>
        <end position="565"/>
    </location>
</feature>
<keyword evidence="5 9" id="KW-0347">Helicase</keyword>
<sequence>MAAQSAIHTSASLQAANAPTFASMEGQLDPALLRGLKEMKFDFMTPVQEQVLQRLPSMGSDCLVQAKTGTGKTIAFLIPAIQNILQYSTRKGQVSILVLSPTRELAVQIADEAKLLVSKFKRPIEVHTAVGGTTKESALSKFKLGDPKILVATPGRLNDYLSEGNVRAKFDDMKTLILDEADRMLDAGFLPAILQILHALPPKSGPKGQWQGMCFSATVPPKMEQVFAHILSKDHVAVSTIDKSEPPTLAKVPQFSVLIAKVEQTFTALYSILEEEIKATEGVPKIIVFGTTAKLVALYAKIYDRQLGLPVFELHSRLTQTARTRATAAFKETKTGIMFASDVIGRGMDFPDVSLVLQVGLPADADAYTHRVGRTARAGKDGKAILLLTEAESFYLKANRQFPIQPYPHSDTVVNDASATIVNDVLQTIEPEVKQKAYSAYLGFMKVATNKMRMTPEQLVGMANVFAVDGMGCEEVPPMEKSTISKMGLKGVRGINYATKSNPTPAQRGPASFAKATQAPPKGRNGPRAAKSSEKQFPSSNSMLARPRQQGRHRGRGGNGEAEAW</sequence>
<dbReference type="Gene3D" id="3.40.50.300">
    <property type="entry name" value="P-loop containing nucleotide triphosphate hydrolases"/>
    <property type="match status" value="2"/>
</dbReference>
<feature type="short sequence motif" description="Q motif" evidence="8">
    <location>
        <begin position="21"/>
        <end position="49"/>
    </location>
</feature>
<dbReference type="SMART" id="SM00487">
    <property type="entry name" value="DEXDc"/>
    <property type="match status" value="1"/>
</dbReference>
<dbReference type="GO" id="GO:0003723">
    <property type="term" value="F:RNA binding"/>
    <property type="evidence" value="ECO:0007669"/>
    <property type="project" value="UniProtKB-UniRule"/>
</dbReference>
<comment type="function">
    <text evidence="10">RNA helicase.</text>
</comment>
<evidence type="ECO:0000256" key="4">
    <source>
        <dbReference type="ARBA" id="ARBA00022801"/>
    </source>
</evidence>
<keyword evidence="2" id="KW-0698">rRNA processing</keyword>
<evidence type="ECO:0000256" key="6">
    <source>
        <dbReference type="ARBA" id="ARBA00022840"/>
    </source>
</evidence>
<dbReference type="CDD" id="cd18787">
    <property type="entry name" value="SF2_C_DEAD"/>
    <property type="match status" value="1"/>
</dbReference>
<dbReference type="PROSITE" id="PS51195">
    <property type="entry name" value="Q_MOTIF"/>
    <property type="match status" value="1"/>
</dbReference>
<feature type="domain" description="Helicase ATP-binding" evidence="12">
    <location>
        <begin position="53"/>
        <end position="237"/>
    </location>
</feature>
<comment type="similarity">
    <text evidence="9">Belongs to the DEAD box helicase family.</text>
</comment>
<dbReference type="EMBL" id="JAPUFD010000015">
    <property type="protein sequence ID" value="MDI1491532.1"/>
    <property type="molecule type" value="Genomic_DNA"/>
</dbReference>
<dbReference type="GO" id="GO:0005730">
    <property type="term" value="C:nucleolus"/>
    <property type="evidence" value="ECO:0007669"/>
    <property type="project" value="UniProtKB-SubCell"/>
</dbReference>
<protein>
    <recommendedName>
        <fullName evidence="10">ATP-dependent RNA helicase</fullName>
        <ecNumber evidence="10">3.6.4.13</ecNumber>
    </recommendedName>
</protein>
<keyword evidence="3 9" id="KW-0547">Nucleotide-binding</keyword>
<dbReference type="GO" id="GO:0006364">
    <property type="term" value="P:rRNA processing"/>
    <property type="evidence" value="ECO:0007669"/>
    <property type="project" value="UniProtKB-KW"/>
</dbReference>
<evidence type="ECO:0000313" key="16">
    <source>
        <dbReference type="Proteomes" id="UP001161017"/>
    </source>
</evidence>
<evidence type="ECO:0000256" key="5">
    <source>
        <dbReference type="ARBA" id="ARBA00022806"/>
    </source>
</evidence>
<dbReference type="InterPro" id="IPR000629">
    <property type="entry name" value="RNA-helicase_DEAD-box_CS"/>
</dbReference>
<evidence type="ECO:0000313" key="15">
    <source>
        <dbReference type="EMBL" id="MDI1491532.1"/>
    </source>
</evidence>
<dbReference type="GO" id="GO:0003724">
    <property type="term" value="F:RNA helicase activity"/>
    <property type="evidence" value="ECO:0007669"/>
    <property type="project" value="UniProtKB-EC"/>
</dbReference>
<evidence type="ECO:0000256" key="7">
    <source>
        <dbReference type="ARBA" id="ARBA00022884"/>
    </source>
</evidence>
<dbReference type="Pfam" id="PF00270">
    <property type="entry name" value="DEAD"/>
    <property type="match status" value="1"/>
</dbReference>
<evidence type="ECO:0000256" key="10">
    <source>
        <dbReference type="RuleBase" id="RU365068"/>
    </source>
</evidence>
<keyword evidence="7 10" id="KW-0694">RNA-binding</keyword>